<feature type="region of interest" description="Disordered" evidence="1">
    <location>
        <begin position="447"/>
        <end position="466"/>
    </location>
</feature>
<dbReference type="EMBL" id="KK914353">
    <property type="protein sequence ID" value="KDP39124.1"/>
    <property type="molecule type" value="Genomic_DNA"/>
</dbReference>
<name>A0A067L4W2_JATCU</name>
<keyword evidence="3" id="KW-1185">Reference proteome</keyword>
<proteinExistence type="predicted"/>
<feature type="compositionally biased region" description="Polar residues" evidence="1">
    <location>
        <begin position="385"/>
        <end position="398"/>
    </location>
</feature>
<feature type="compositionally biased region" description="Polar residues" evidence="1">
    <location>
        <begin position="151"/>
        <end position="160"/>
    </location>
</feature>
<sequence>MADIEPPSFSLGFDIEPEPQIPTRQHQNSTFNPAPDVEEEDDLGSRVVDDSGLQVIDSDPESGSGSPLIFKRLRRGPARVKRKDEQTVFGDTCDDDIEDFSSQEDFIRDARPSTQHDFVHSSSKVPLHGCGVLTAQSSNQLKKRKIGQASDPPSSSCLGTSQNGLIFPKLTVSPLRRFQLIDSDSDSEDLPVNKDVSRKTPRTDSFLKDQQRPPSEQKRNPSLEKHQNDDLWKDFCPIKSFHIPTPVLDEVCEEYFQSLRDNNAAQTLGSSLYKGDSVGCHQGTNSITDFEQDCNVAGSLPPAHHYFFHNDPRIQRLVRNRLPNFSPLGVGNKENQQPSESVINYMSQFNGEANKQGQHRRNNKEKGSTRGRNKSKKSNAKEVTHTSQSWVDPRSSGTIPKDAGKRRVHATGQAAGRWFTSSEGKKVYVSKNGQELTGQIAYRNYRKDSGGFRKSKKKTNVKRKKG</sequence>
<organism evidence="2 3">
    <name type="scientific">Jatropha curcas</name>
    <name type="common">Barbados nut</name>
    <dbReference type="NCBI Taxonomy" id="180498"/>
    <lineage>
        <taxon>Eukaryota</taxon>
        <taxon>Viridiplantae</taxon>
        <taxon>Streptophyta</taxon>
        <taxon>Embryophyta</taxon>
        <taxon>Tracheophyta</taxon>
        <taxon>Spermatophyta</taxon>
        <taxon>Magnoliopsida</taxon>
        <taxon>eudicotyledons</taxon>
        <taxon>Gunneridae</taxon>
        <taxon>Pentapetalae</taxon>
        <taxon>rosids</taxon>
        <taxon>fabids</taxon>
        <taxon>Malpighiales</taxon>
        <taxon>Euphorbiaceae</taxon>
        <taxon>Crotonoideae</taxon>
        <taxon>Jatropheae</taxon>
        <taxon>Jatropha</taxon>
    </lineage>
</organism>
<dbReference type="OrthoDB" id="1671977at2759"/>
<evidence type="ECO:0000313" key="2">
    <source>
        <dbReference type="EMBL" id="KDP39124.1"/>
    </source>
</evidence>
<dbReference type="PANTHER" id="PTHR38371:SF1">
    <property type="entry name" value="RHO GTPASE-ACTIVATING PROTEIN"/>
    <property type="match status" value="1"/>
</dbReference>
<feature type="region of interest" description="Disordered" evidence="1">
    <location>
        <begin position="1"/>
        <end position="70"/>
    </location>
</feature>
<dbReference type="KEGG" id="jcu:105632952"/>
<feature type="compositionally biased region" description="Basic residues" evidence="1">
    <location>
        <begin position="453"/>
        <end position="466"/>
    </location>
</feature>
<feature type="compositionally biased region" description="Polar residues" evidence="1">
    <location>
        <begin position="22"/>
        <end position="32"/>
    </location>
</feature>
<gene>
    <name evidence="2" type="ORF">JCGZ_00881</name>
</gene>
<dbReference type="AlphaFoldDB" id="A0A067L4W2"/>
<dbReference type="STRING" id="180498.A0A067L4W2"/>
<feature type="region of interest" description="Disordered" evidence="1">
    <location>
        <begin position="139"/>
        <end position="160"/>
    </location>
</feature>
<feature type="region of interest" description="Disordered" evidence="1">
    <location>
        <begin position="186"/>
        <end position="226"/>
    </location>
</feature>
<evidence type="ECO:0000256" key="1">
    <source>
        <dbReference type="SAM" id="MobiDB-lite"/>
    </source>
</evidence>
<dbReference type="PANTHER" id="PTHR38371">
    <property type="entry name" value="RHO GTPASE-ACTIVATING PROTEIN"/>
    <property type="match status" value="1"/>
</dbReference>
<dbReference type="Proteomes" id="UP000027138">
    <property type="component" value="Unassembled WGS sequence"/>
</dbReference>
<protein>
    <submittedName>
        <fullName evidence="2">Uncharacterized protein</fullName>
    </submittedName>
</protein>
<feature type="compositionally biased region" description="Basic residues" evidence="1">
    <location>
        <begin position="357"/>
        <end position="378"/>
    </location>
</feature>
<feature type="region of interest" description="Disordered" evidence="1">
    <location>
        <begin position="352"/>
        <end position="414"/>
    </location>
</feature>
<evidence type="ECO:0000313" key="3">
    <source>
        <dbReference type="Proteomes" id="UP000027138"/>
    </source>
</evidence>
<accession>A0A067L4W2</accession>
<reference evidence="2 3" key="1">
    <citation type="journal article" date="2014" name="PLoS ONE">
        <title>Global Analysis of Gene Expression Profiles in Physic Nut (Jatropha curcas L.) Seedlings Exposed to Salt Stress.</title>
        <authorList>
            <person name="Zhang L."/>
            <person name="Zhang C."/>
            <person name="Wu P."/>
            <person name="Chen Y."/>
            <person name="Li M."/>
            <person name="Jiang H."/>
            <person name="Wu G."/>
        </authorList>
    </citation>
    <scope>NUCLEOTIDE SEQUENCE [LARGE SCALE GENOMIC DNA]</scope>
    <source>
        <strain evidence="3">cv. GZQX0401</strain>
        <tissue evidence="2">Young leaves</tissue>
    </source>
</reference>
<feature type="compositionally biased region" description="Basic and acidic residues" evidence="1">
    <location>
        <begin position="191"/>
        <end position="226"/>
    </location>
</feature>